<dbReference type="Proteomes" id="UP000718564">
    <property type="component" value="Unassembled WGS sequence"/>
</dbReference>
<dbReference type="SMART" id="SM00062">
    <property type="entry name" value="PBPb"/>
    <property type="match status" value="1"/>
</dbReference>
<keyword evidence="4" id="KW-0732">Signal</keyword>
<evidence type="ECO:0000256" key="4">
    <source>
        <dbReference type="ARBA" id="ARBA00022729"/>
    </source>
</evidence>
<dbReference type="CDD" id="cd13557">
    <property type="entry name" value="PBP2_SsuA"/>
    <property type="match status" value="1"/>
</dbReference>
<comment type="similarity">
    <text evidence="2">Belongs to the bacterial solute-binding protein SsuA/TauA family.</text>
</comment>
<evidence type="ECO:0000256" key="3">
    <source>
        <dbReference type="ARBA" id="ARBA00022448"/>
    </source>
</evidence>
<comment type="caution">
    <text evidence="6">The sequence shown here is derived from an EMBL/GenBank/DDBJ whole genome shotgun (WGS) entry which is preliminary data.</text>
</comment>
<protein>
    <submittedName>
        <fullName evidence="6">Aliphatic sulfonate ABC transporter substrate-binding protein</fullName>
    </submittedName>
</protein>
<dbReference type="RefSeq" id="WP_169154048.1">
    <property type="nucleotide sequence ID" value="NZ_CAWPJE010000360.1"/>
</dbReference>
<organism evidence="6 7">
    <name type="scientific">Brasilonema bromeliae SPC951</name>
    <dbReference type="NCBI Taxonomy" id="385972"/>
    <lineage>
        <taxon>Bacteria</taxon>
        <taxon>Bacillati</taxon>
        <taxon>Cyanobacteriota</taxon>
        <taxon>Cyanophyceae</taxon>
        <taxon>Nostocales</taxon>
        <taxon>Scytonemataceae</taxon>
        <taxon>Brasilonema</taxon>
        <taxon>Bromeliae group (in: Brasilonema)</taxon>
    </lineage>
</organism>
<keyword evidence="3" id="KW-0813">Transport</keyword>
<dbReference type="EMBL" id="QMEB01000021">
    <property type="protein sequence ID" value="NMG18758.1"/>
    <property type="molecule type" value="Genomic_DNA"/>
</dbReference>
<accession>A0ABX1P3U3</accession>
<gene>
    <name evidence="6" type="ORF">DP116_04575</name>
</gene>
<dbReference type="PANTHER" id="PTHR30024:SF42">
    <property type="entry name" value="ALIPHATIC SULFONATES-BINDING PROTEIN-RELATED"/>
    <property type="match status" value="1"/>
</dbReference>
<sequence>MLIQLLKTRILGIRQLLYSNFRQRKSRSLSVLFAVGLGLSLVVSACSSNATKPEAVNSPTSKQNVTGSITVNIGFQKAATILNALKSKSSLDQAIAASGGTVKWTEFPAGLPMLEAMNAGSVDFGYTGESPPIFAQAAGNPLVYVAYDPWGPKAEAIIVQKNSPIKSVAELKGKKVAFAKGSNTNYLVVKALESAGLKYSDIKPAFLTPADARAAFEGGNVDAWAIWDPYLAAAQEATGARTITDATNLAPNRGYYLARKSFVEEHPDVLKTILDEVSKVDKWAASNPAEVAKFLEPQLGIKAAALEVAEKRRKYGVLPLTEEVIAKQQEVADTFQKIKLLPKQIQVKEIVWKGNK</sequence>
<evidence type="ECO:0000259" key="5">
    <source>
        <dbReference type="SMART" id="SM00062"/>
    </source>
</evidence>
<dbReference type="InterPro" id="IPR010067">
    <property type="entry name" value="ABC_SsuA_sub-bd"/>
</dbReference>
<dbReference type="SUPFAM" id="SSF53850">
    <property type="entry name" value="Periplasmic binding protein-like II"/>
    <property type="match status" value="1"/>
</dbReference>
<name>A0ABX1P3U3_9CYAN</name>
<dbReference type="PANTHER" id="PTHR30024">
    <property type="entry name" value="ALIPHATIC SULFONATES-BINDING PROTEIN-RELATED"/>
    <property type="match status" value="1"/>
</dbReference>
<evidence type="ECO:0000313" key="6">
    <source>
        <dbReference type="EMBL" id="NMG18758.1"/>
    </source>
</evidence>
<proteinExistence type="inferred from homology"/>
<evidence type="ECO:0000313" key="7">
    <source>
        <dbReference type="Proteomes" id="UP000718564"/>
    </source>
</evidence>
<dbReference type="InterPro" id="IPR015168">
    <property type="entry name" value="SsuA/THI5"/>
</dbReference>
<dbReference type="Pfam" id="PF09084">
    <property type="entry name" value="NMT1"/>
    <property type="match status" value="1"/>
</dbReference>
<comment type="subcellular location">
    <subcellularLocation>
        <location evidence="1">Periplasm</location>
    </subcellularLocation>
</comment>
<evidence type="ECO:0000256" key="1">
    <source>
        <dbReference type="ARBA" id="ARBA00004418"/>
    </source>
</evidence>
<dbReference type="InterPro" id="IPR001638">
    <property type="entry name" value="Solute-binding_3/MltF_N"/>
</dbReference>
<dbReference type="Gene3D" id="3.40.190.10">
    <property type="entry name" value="Periplasmic binding protein-like II"/>
    <property type="match status" value="2"/>
</dbReference>
<feature type="domain" description="Solute-binding protein family 3/N-terminal" evidence="5">
    <location>
        <begin position="70"/>
        <end position="287"/>
    </location>
</feature>
<dbReference type="NCBIfam" id="TIGR01728">
    <property type="entry name" value="SsuA_fam"/>
    <property type="match status" value="1"/>
</dbReference>
<evidence type="ECO:0000256" key="2">
    <source>
        <dbReference type="ARBA" id="ARBA00010742"/>
    </source>
</evidence>
<keyword evidence="7" id="KW-1185">Reference proteome</keyword>
<reference evidence="6 7" key="1">
    <citation type="submission" date="2018-06" db="EMBL/GenBank/DDBJ databases">
        <title>Comparative genomics of Brasilonema spp. strains.</title>
        <authorList>
            <person name="Alvarenga D.O."/>
            <person name="Fiore M.F."/>
            <person name="Varani A.M."/>
        </authorList>
    </citation>
    <scope>NUCLEOTIDE SEQUENCE [LARGE SCALE GENOMIC DNA]</scope>
    <source>
        <strain evidence="6 7">SPC951</strain>
    </source>
</reference>